<name>A0ABV6KJK2_9BACI</name>
<comment type="caution">
    <text evidence="1">The sequence shown here is derived from an EMBL/GenBank/DDBJ whole genome shotgun (WGS) entry which is preliminary data.</text>
</comment>
<sequence>MKFYNMNSYYDRFMSGMLIKRSILCESLKERGTVKKLAGFVYNTSSVHDKMVVKVVKKERFFPFFTTC</sequence>
<dbReference type="EMBL" id="JBHLUX010000091">
    <property type="protein sequence ID" value="MFC0473080.1"/>
    <property type="molecule type" value="Genomic_DNA"/>
</dbReference>
<organism evidence="1 2">
    <name type="scientific">Halalkalibacter kiskunsagensis</name>
    <dbReference type="NCBI Taxonomy" id="1548599"/>
    <lineage>
        <taxon>Bacteria</taxon>
        <taxon>Bacillati</taxon>
        <taxon>Bacillota</taxon>
        <taxon>Bacilli</taxon>
        <taxon>Bacillales</taxon>
        <taxon>Bacillaceae</taxon>
        <taxon>Halalkalibacter</taxon>
    </lineage>
</organism>
<keyword evidence="2" id="KW-1185">Reference proteome</keyword>
<evidence type="ECO:0000313" key="2">
    <source>
        <dbReference type="Proteomes" id="UP001589838"/>
    </source>
</evidence>
<proteinExistence type="predicted"/>
<reference evidence="1 2" key="1">
    <citation type="submission" date="2024-09" db="EMBL/GenBank/DDBJ databases">
        <authorList>
            <person name="Sun Q."/>
            <person name="Mori K."/>
        </authorList>
    </citation>
    <scope>NUCLEOTIDE SEQUENCE [LARGE SCALE GENOMIC DNA]</scope>
    <source>
        <strain evidence="1 2">NCAIM B.02610</strain>
    </source>
</reference>
<dbReference type="RefSeq" id="WP_335960973.1">
    <property type="nucleotide sequence ID" value="NZ_JAXBLX010000013.1"/>
</dbReference>
<accession>A0ABV6KJK2</accession>
<dbReference type="Proteomes" id="UP001589838">
    <property type="component" value="Unassembled WGS sequence"/>
</dbReference>
<evidence type="ECO:0000313" key="1">
    <source>
        <dbReference type="EMBL" id="MFC0473080.1"/>
    </source>
</evidence>
<protein>
    <submittedName>
        <fullName evidence="1">Uncharacterized protein</fullName>
    </submittedName>
</protein>
<gene>
    <name evidence="1" type="ORF">ACFFHM_21950</name>
</gene>